<accession>A0A7J9L0R9</accession>
<dbReference type="Pfam" id="PF14111">
    <property type="entry name" value="DUF4283"/>
    <property type="match status" value="1"/>
</dbReference>
<evidence type="ECO:0000259" key="1">
    <source>
        <dbReference type="Pfam" id="PF14111"/>
    </source>
</evidence>
<protein>
    <recommendedName>
        <fullName evidence="1">DUF4283 domain-containing protein</fullName>
    </recommendedName>
</protein>
<organism evidence="2 3">
    <name type="scientific">Gossypium schwendimanii</name>
    <name type="common">Cotton</name>
    <dbReference type="NCBI Taxonomy" id="34291"/>
    <lineage>
        <taxon>Eukaryota</taxon>
        <taxon>Viridiplantae</taxon>
        <taxon>Streptophyta</taxon>
        <taxon>Embryophyta</taxon>
        <taxon>Tracheophyta</taxon>
        <taxon>Spermatophyta</taxon>
        <taxon>Magnoliopsida</taxon>
        <taxon>eudicotyledons</taxon>
        <taxon>Gunneridae</taxon>
        <taxon>Pentapetalae</taxon>
        <taxon>rosids</taxon>
        <taxon>malvids</taxon>
        <taxon>Malvales</taxon>
        <taxon>Malvaceae</taxon>
        <taxon>Malvoideae</taxon>
        <taxon>Gossypium</taxon>
    </lineage>
</organism>
<dbReference type="PANTHER" id="PTHR31286:SF153">
    <property type="entry name" value="DUF4283 DOMAIN PROTEIN"/>
    <property type="match status" value="1"/>
</dbReference>
<comment type="caution">
    <text evidence="2">The sequence shown here is derived from an EMBL/GenBank/DDBJ whole genome shotgun (WGS) entry which is preliminary data.</text>
</comment>
<dbReference type="EMBL" id="JABFAF010000004">
    <property type="protein sequence ID" value="MBA0852166.1"/>
    <property type="molecule type" value="Genomic_DNA"/>
</dbReference>
<dbReference type="PANTHER" id="PTHR31286">
    <property type="entry name" value="GLYCINE-RICH CELL WALL STRUCTURAL PROTEIN 1.8-LIKE"/>
    <property type="match status" value="1"/>
</dbReference>
<proteinExistence type="predicted"/>
<dbReference type="Proteomes" id="UP000593576">
    <property type="component" value="Unassembled WGS sequence"/>
</dbReference>
<keyword evidence="3" id="KW-1185">Reference proteome</keyword>
<evidence type="ECO:0000313" key="3">
    <source>
        <dbReference type="Proteomes" id="UP000593576"/>
    </source>
</evidence>
<sequence length="163" mass="18896">GGVNTVSRGFGRVKEDYRLCLVGRVLTDSVVHFPSMIRTWANLWHLLGGVSITDIGEKRVLFIFHYEVDINRVIEGMPWSFNRHLIIFHPMGPGEDPLQVPLIYIEFWLQNHNLPMEVISEGLARQFGNSIGQFVQYDSSLVTRGIRRYMQIWVKIDVRMPLK</sequence>
<dbReference type="AlphaFoldDB" id="A0A7J9L0R9"/>
<evidence type="ECO:0000313" key="2">
    <source>
        <dbReference type="EMBL" id="MBA0852166.1"/>
    </source>
</evidence>
<dbReference type="OrthoDB" id="1750606at2759"/>
<dbReference type="InterPro" id="IPR025558">
    <property type="entry name" value="DUF4283"/>
</dbReference>
<feature type="non-terminal residue" evidence="2">
    <location>
        <position position="1"/>
    </location>
</feature>
<gene>
    <name evidence="2" type="ORF">Goshw_001961</name>
</gene>
<dbReference type="InterPro" id="IPR040256">
    <property type="entry name" value="At4g02000-like"/>
</dbReference>
<reference evidence="2 3" key="1">
    <citation type="journal article" date="2019" name="Genome Biol. Evol.">
        <title>Insights into the evolution of the New World diploid cottons (Gossypium, subgenus Houzingenia) based on genome sequencing.</title>
        <authorList>
            <person name="Grover C.E."/>
            <person name="Arick M.A. 2nd"/>
            <person name="Thrash A."/>
            <person name="Conover J.L."/>
            <person name="Sanders W.S."/>
            <person name="Peterson D.G."/>
            <person name="Frelichowski J.E."/>
            <person name="Scheffler J.A."/>
            <person name="Scheffler B.E."/>
            <person name="Wendel J.F."/>
        </authorList>
    </citation>
    <scope>NUCLEOTIDE SEQUENCE [LARGE SCALE GENOMIC DNA]</scope>
    <source>
        <strain evidence="2">1</strain>
        <tissue evidence="2">Leaf</tissue>
    </source>
</reference>
<name>A0A7J9L0R9_GOSSC</name>
<feature type="domain" description="DUF4283" evidence="1">
    <location>
        <begin position="14"/>
        <end position="97"/>
    </location>
</feature>